<reference evidence="1" key="1">
    <citation type="submission" date="2021-03" db="EMBL/GenBank/DDBJ databases">
        <authorList>
            <consortium name="DOE Joint Genome Institute"/>
            <person name="Ahrendt S."/>
            <person name="Looney B.P."/>
            <person name="Miyauchi S."/>
            <person name="Morin E."/>
            <person name="Drula E."/>
            <person name="Courty P.E."/>
            <person name="Chicoki N."/>
            <person name="Fauchery L."/>
            <person name="Kohler A."/>
            <person name="Kuo A."/>
            <person name="Labutti K."/>
            <person name="Pangilinan J."/>
            <person name="Lipzen A."/>
            <person name="Riley R."/>
            <person name="Andreopoulos W."/>
            <person name="He G."/>
            <person name="Johnson J."/>
            <person name="Barry K.W."/>
            <person name="Grigoriev I.V."/>
            <person name="Nagy L."/>
            <person name="Hibbett D."/>
            <person name="Henrissat B."/>
            <person name="Matheny P.B."/>
            <person name="Labbe J."/>
            <person name="Martin F."/>
        </authorList>
    </citation>
    <scope>NUCLEOTIDE SEQUENCE</scope>
    <source>
        <strain evidence="1">HHB10654</strain>
    </source>
</reference>
<dbReference type="Proteomes" id="UP000814140">
    <property type="component" value="Unassembled WGS sequence"/>
</dbReference>
<evidence type="ECO:0000313" key="1">
    <source>
        <dbReference type="EMBL" id="KAI0062609.1"/>
    </source>
</evidence>
<organism evidence="1 2">
    <name type="scientific">Artomyces pyxidatus</name>
    <dbReference type="NCBI Taxonomy" id="48021"/>
    <lineage>
        <taxon>Eukaryota</taxon>
        <taxon>Fungi</taxon>
        <taxon>Dikarya</taxon>
        <taxon>Basidiomycota</taxon>
        <taxon>Agaricomycotina</taxon>
        <taxon>Agaricomycetes</taxon>
        <taxon>Russulales</taxon>
        <taxon>Auriscalpiaceae</taxon>
        <taxon>Artomyces</taxon>
    </lineage>
</organism>
<comment type="caution">
    <text evidence="1">The sequence shown here is derived from an EMBL/GenBank/DDBJ whole genome shotgun (WGS) entry which is preliminary data.</text>
</comment>
<protein>
    <submittedName>
        <fullName evidence="1">Uncharacterized protein</fullName>
    </submittedName>
</protein>
<proteinExistence type="predicted"/>
<accession>A0ACB8T1Q0</accession>
<gene>
    <name evidence="1" type="ORF">BV25DRAFT_590083</name>
</gene>
<keyword evidence="2" id="KW-1185">Reference proteome</keyword>
<sequence length="133" mass="14751">MMKRLPRTRMHLRASQRWGLCLLTPISSYSESPTSGIGRCLRRIVRIAVVGIHQYWDVLAYRFSPTLLLDPVAQQYLTPVSPVGIARTVVRSHLSDVYTVSYYVSAGCWSCANVPSTLYLTPSHGSPSTPSPA</sequence>
<name>A0ACB8T1Q0_9AGAM</name>
<evidence type="ECO:0000313" key="2">
    <source>
        <dbReference type="Proteomes" id="UP000814140"/>
    </source>
</evidence>
<reference evidence="1" key="2">
    <citation type="journal article" date="2022" name="New Phytol.">
        <title>Evolutionary transition to the ectomycorrhizal habit in the genomes of a hyperdiverse lineage of mushroom-forming fungi.</title>
        <authorList>
            <person name="Looney B."/>
            <person name="Miyauchi S."/>
            <person name="Morin E."/>
            <person name="Drula E."/>
            <person name="Courty P.E."/>
            <person name="Kohler A."/>
            <person name="Kuo A."/>
            <person name="LaButti K."/>
            <person name="Pangilinan J."/>
            <person name="Lipzen A."/>
            <person name="Riley R."/>
            <person name="Andreopoulos W."/>
            <person name="He G."/>
            <person name="Johnson J."/>
            <person name="Nolan M."/>
            <person name="Tritt A."/>
            <person name="Barry K.W."/>
            <person name="Grigoriev I.V."/>
            <person name="Nagy L.G."/>
            <person name="Hibbett D."/>
            <person name="Henrissat B."/>
            <person name="Matheny P.B."/>
            <person name="Labbe J."/>
            <person name="Martin F.M."/>
        </authorList>
    </citation>
    <scope>NUCLEOTIDE SEQUENCE</scope>
    <source>
        <strain evidence="1">HHB10654</strain>
    </source>
</reference>
<dbReference type="EMBL" id="MU277206">
    <property type="protein sequence ID" value="KAI0062609.1"/>
    <property type="molecule type" value="Genomic_DNA"/>
</dbReference>